<keyword evidence="1" id="KW-0812">Transmembrane</keyword>
<accession>A0A0L9T7Y9</accession>
<evidence type="ECO:0000313" key="2">
    <source>
        <dbReference type="EMBL" id="KOM26693.1"/>
    </source>
</evidence>
<dbReference type="AlphaFoldDB" id="A0A0L9T7Y9"/>
<dbReference type="Gramene" id="KOM26693">
    <property type="protein sequence ID" value="KOM26693"/>
    <property type="gene ID" value="LR48_Vigan304s004000"/>
</dbReference>
<feature type="transmembrane region" description="Helical" evidence="1">
    <location>
        <begin position="55"/>
        <end position="77"/>
    </location>
</feature>
<proteinExistence type="predicted"/>
<feature type="transmembrane region" description="Helical" evidence="1">
    <location>
        <begin position="188"/>
        <end position="211"/>
    </location>
</feature>
<feature type="transmembrane region" description="Helical" evidence="1">
    <location>
        <begin position="162"/>
        <end position="182"/>
    </location>
</feature>
<gene>
    <name evidence="2" type="ORF">LR48_Vigan304s004000</name>
</gene>
<protein>
    <submittedName>
        <fullName evidence="2">Uncharacterized protein</fullName>
    </submittedName>
</protein>
<evidence type="ECO:0000256" key="1">
    <source>
        <dbReference type="SAM" id="Phobius"/>
    </source>
</evidence>
<keyword evidence="1" id="KW-1133">Transmembrane helix</keyword>
<name>A0A0L9T7Y9_PHAAN</name>
<reference evidence="3" key="1">
    <citation type="journal article" date="2015" name="Proc. Natl. Acad. Sci. U.S.A.">
        <title>Genome sequencing of adzuki bean (Vigna angularis) provides insight into high starch and low fat accumulation and domestication.</title>
        <authorList>
            <person name="Yang K."/>
            <person name="Tian Z."/>
            <person name="Chen C."/>
            <person name="Luo L."/>
            <person name="Zhao B."/>
            <person name="Wang Z."/>
            <person name="Yu L."/>
            <person name="Li Y."/>
            <person name="Sun Y."/>
            <person name="Li W."/>
            <person name="Chen Y."/>
            <person name="Li Y."/>
            <person name="Zhang Y."/>
            <person name="Ai D."/>
            <person name="Zhao J."/>
            <person name="Shang C."/>
            <person name="Ma Y."/>
            <person name="Wu B."/>
            <person name="Wang M."/>
            <person name="Gao L."/>
            <person name="Sun D."/>
            <person name="Zhang P."/>
            <person name="Guo F."/>
            <person name="Wang W."/>
            <person name="Li Y."/>
            <person name="Wang J."/>
            <person name="Varshney R.K."/>
            <person name="Wang J."/>
            <person name="Ling H.Q."/>
            <person name="Wan P."/>
        </authorList>
    </citation>
    <scope>NUCLEOTIDE SEQUENCE</scope>
    <source>
        <strain evidence="3">cv. Jingnong 6</strain>
    </source>
</reference>
<keyword evidence="1" id="KW-0472">Membrane</keyword>
<organism evidence="2 3">
    <name type="scientific">Phaseolus angularis</name>
    <name type="common">Azuki bean</name>
    <name type="synonym">Vigna angularis</name>
    <dbReference type="NCBI Taxonomy" id="3914"/>
    <lineage>
        <taxon>Eukaryota</taxon>
        <taxon>Viridiplantae</taxon>
        <taxon>Streptophyta</taxon>
        <taxon>Embryophyta</taxon>
        <taxon>Tracheophyta</taxon>
        <taxon>Spermatophyta</taxon>
        <taxon>Magnoliopsida</taxon>
        <taxon>eudicotyledons</taxon>
        <taxon>Gunneridae</taxon>
        <taxon>Pentapetalae</taxon>
        <taxon>rosids</taxon>
        <taxon>fabids</taxon>
        <taxon>Fabales</taxon>
        <taxon>Fabaceae</taxon>
        <taxon>Papilionoideae</taxon>
        <taxon>50 kb inversion clade</taxon>
        <taxon>NPAAA clade</taxon>
        <taxon>indigoferoid/millettioid clade</taxon>
        <taxon>Phaseoleae</taxon>
        <taxon>Vigna</taxon>
    </lineage>
</organism>
<dbReference type="Proteomes" id="UP000053144">
    <property type="component" value="Unassembled WGS sequence"/>
</dbReference>
<dbReference type="EMBL" id="KQ258334">
    <property type="protein sequence ID" value="KOM26693.1"/>
    <property type="molecule type" value="Genomic_DNA"/>
</dbReference>
<sequence>MISLLHSRDSHLCLPPPPDFSSLPNPNIRAPPSPAIRVAASTAVQPRRRRRRSTVLHLISLISTTLLPSASTIPLLTHPCARVNIHIASSFLSLVHSRALLFSHIREPHSHFSPFRFPTSSLSREGSPHRKPFIITSCSRSALPSSVIRASVLSTHQRTESCSLVTGVVNKFLTMAIIVLIWDKHALGWFVYFSPLLGFSISSPLLATHIMPRFNGNRSIMVMTGSENFKSYKGICRGCPENRDIYSSNFSTSLPVREFQKLQGWGDSCVQHVTGVYAAVLRATATYSPI</sequence>
<evidence type="ECO:0000313" key="3">
    <source>
        <dbReference type="Proteomes" id="UP000053144"/>
    </source>
</evidence>